<evidence type="ECO:0008006" key="8">
    <source>
        <dbReference type="Google" id="ProtNLM"/>
    </source>
</evidence>
<dbReference type="Pfam" id="PF12247">
    <property type="entry name" value="MKT1_N"/>
    <property type="match status" value="1"/>
</dbReference>
<comment type="similarity">
    <text evidence="2">Belongs to the XPG/RAD2 endonuclease family.</text>
</comment>
<dbReference type="HOGENOM" id="CLU_378548_0_0_1"/>
<sequence length="881" mass="97757">MKEHWCLPQPSIVQLLEGPSPTSSLQLSFSSRPSPTFVLNARSFPAPDLERPPLSANSAKQPQAHQTRIPARGCDELDSCYLVVAYEQRRRIGASTASEVSQDALRSSLTSNETLASGLEWAASAALAAAEQCQGAAGHVRIQPRPWAPLKAPHDNSPANIHGTPRPHDLSELEDCAIAVDATYYLGYLLDNPPASEPLLPALGGLTGIETHINENLAQWEKHRIVPFFIFDGQSIHGQDTISLKRALAANQKTDAAWALYSQTEAEQAVATFGANPGAFRIKNLYPLLQAILKRKGLHFLVPPYNACAQLAYLDMIDSDQCAGVMGPQELLLYPIKDSVIQSFDWEAKTVTAVSKKKLMRTLGVNEPMFIDAMLMAGSSFLSPFPPLQDASIYPNSFSIVEAVNILRTTDKTVTTACASFNDILQAQDPTWLEKYRKARLAVQHFIYIAEDGEVQVNDYEHLTKDNHEYLGFQMPAELLHYLNKGLIGARILSSITHGQLTIQPTLDGVVSDEYKKLVTSQLVPVLEQTLGLIIPRVHRGIGHKDITLRVWFDPKFSYTLNHRSLQPPPAQQVGSWHVKEEDVRTFFPADFTGPIYMEVLALANPDFAAKTIAKERTIRGINSTELVTSVAIWRFLHLRGYINDEHRLTKWGNALATTMLALRDENENRQDVSALDEAALLAFELVRLRLLNGRYQEGQPGMPRNGTGEEKQSLALISECASLLKLRHQVLGYTGPLNKSLLSFRGLSSTVRGANRDLIEVIVASMFMYGQCERERDDELEISHRLPFLQEPDIGLGIAVRTFFDENEANDSKETRASKLEEFPKTFVPYAEALVDDFRTACDFCNALNQGVQTLSNTELSAADKAVWANASAYLKARPF</sequence>
<dbReference type="InterPro" id="IPR022040">
    <property type="entry name" value="MKT1_N"/>
</dbReference>
<feature type="domain" description="Post-transcriptional regulator MKT1 N-terminal" evidence="5">
    <location>
        <begin position="465"/>
        <end position="553"/>
    </location>
</feature>
<dbReference type="FunCoup" id="A0A084Q989">
    <property type="interactions" value="345"/>
</dbReference>
<evidence type="ECO:0000256" key="3">
    <source>
        <dbReference type="SAM" id="MobiDB-lite"/>
    </source>
</evidence>
<dbReference type="PANTHER" id="PTHR11081">
    <property type="entry name" value="FLAP ENDONUCLEASE FAMILY MEMBER"/>
    <property type="match status" value="1"/>
</dbReference>
<keyword evidence="7" id="KW-1185">Reference proteome</keyword>
<evidence type="ECO:0000313" key="7">
    <source>
        <dbReference type="Proteomes" id="UP000028524"/>
    </source>
</evidence>
<feature type="compositionally biased region" description="Polar residues" evidence="3">
    <location>
        <begin position="55"/>
        <end position="66"/>
    </location>
</feature>
<evidence type="ECO:0000256" key="2">
    <source>
        <dbReference type="ARBA" id="ARBA00024023"/>
    </source>
</evidence>
<dbReference type="InterPro" id="IPR022039">
    <property type="entry name" value="MKT1_C"/>
</dbReference>
<dbReference type="InterPro" id="IPR006084">
    <property type="entry name" value="XPG/Rad2"/>
</dbReference>
<dbReference type="PANTHER" id="PTHR11081:SF32">
    <property type="entry name" value="POST-TRANSCRIPTIONAL REGULATOR MKT1"/>
    <property type="match status" value="1"/>
</dbReference>
<dbReference type="Gene3D" id="3.40.50.1010">
    <property type="entry name" value="5'-nuclease"/>
    <property type="match status" value="1"/>
</dbReference>
<dbReference type="OrthoDB" id="17262at2759"/>
<protein>
    <recommendedName>
        <fullName evidence="8">XPG N-terminal domain-containing protein</fullName>
    </recommendedName>
</protein>
<dbReference type="InterPro" id="IPR037314">
    <property type="entry name" value="MKT1_H3TH"/>
</dbReference>
<dbReference type="GO" id="GO:0006417">
    <property type="term" value="P:regulation of translation"/>
    <property type="evidence" value="ECO:0007669"/>
    <property type="project" value="UniProtKB-KW"/>
</dbReference>
<evidence type="ECO:0000259" key="4">
    <source>
        <dbReference type="Pfam" id="PF12246"/>
    </source>
</evidence>
<evidence type="ECO:0000256" key="1">
    <source>
        <dbReference type="ARBA" id="ARBA00022845"/>
    </source>
</evidence>
<evidence type="ECO:0000313" key="6">
    <source>
        <dbReference type="EMBL" id="KFA60524.1"/>
    </source>
</evidence>
<feature type="region of interest" description="Disordered" evidence="3">
    <location>
        <begin position="48"/>
        <end position="68"/>
    </location>
</feature>
<dbReference type="OMA" id="RFYQTKV"/>
<proteinExistence type="inferred from homology"/>
<dbReference type="CDD" id="cd09858">
    <property type="entry name" value="PIN_MKT1"/>
    <property type="match status" value="1"/>
</dbReference>
<dbReference type="AlphaFoldDB" id="A0A084Q989"/>
<name>A0A084Q989_STAC4</name>
<evidence type="ECO:0000259" key="5">
    <source>
        <dbReference type="Pfam" id="PF12247"/>
    </source>
</evidence>
<dbReference type="InParanoid" id="A0A084Q989"/>
<dbReference type="Proteomes" id="UP000028524">
    <property type="component" value="Unassembled WGS sequence"/>
</dbReference>
<dbReference type="CDD" id="cd09902">
    <property type="entry name" value="H3TH_MKT1"/>
    <property type="match status" value="1"/>
</dbReference>
<reference evidence="6 7" key="1">
    <citation type="journal article" date="2014" name="BMC Genomics">
        <title>Comparative genome sequencing reveals chemotype-specific gene clusters in the toxigenic black mold Stachybotrys.</title>
        <authorList>
            <person name="Semeiks J."/>
            <person name="Borek D."/>
            <person name="Otwinowski Z."/>
            <person name="Grishin N.V."/>
        </authorList>
    </citation>
    <scope>NUCLEOTIDE SEQUENCE [LARGE SCALE GENOMIC DNA]</scope>
    <source>
        <strain evidence="6 7">IBT 40285</strain>
    </source>
</reference>
<dbReference type="SUPFAM" id="SSF88723">
    <property type="entry name" value="PIN domain-like"/>
    <property type="match status" value="1"/>
</dbReference>
<dbReference type="GO" id="GO:0003730">
    <property type="term" value="F:mRNA 3'-UTR binding"/>
    <property type="evidence" value="ECO:0007669"/>
    <property type="project" value="TreeGrafter"/>
</dbReference>
<dbReference type="Pfam" id="PF12246">
    <property type="entry name" value="MKT1_C"/>
    <property type="match status" value="1"/>
</dbReference>
<feature type="domain" description="Post-transcriptional regulator MKT1 C-terminal" evidence="4">
    <location>
        <begin position="635"/>
        <end position="877"/>
    </location>
</feature>
<keyword evidence="1" id="KW-0810">Translation regulation</keyword>
<dbReference type="STRING" id="1283841.A0A084Q989"/>
<dbReference type="EMBL" id="KL660917">
    <property type="protein sequence ID" value="KFA60524.1"/>
    <property type="molecule type" value="Genomic_DNA"/>
</dbReference>
<accession>A0A084Q989</accession>
<organism evidence="6 7">
    <name type="scientific">Stachybotrys chlorohalonatus (strain IBT 40285)</name>
    <dbReference type="NCBI Taxonomy" id="1283841"/>
    <lineage>
        <taxon>Eukaryota</taxon>
        <taxon>Fungi</taxon>
        <taxon>Dikarya</taxon>
        <taxon>Ascomycota</taxon>
        <taxon>Pezizomycotina</taxon>
        <taxon>Sordariomycetes</taxon>
        <taxon>Hypocreomycetidae</taxon>
        <taxon>Hypocreales</taxon>
        <taxon>Stachybotryaceae</taxon>
        <taxon>Stachybotrys</taxon>
    </lineage>
</organism>
<gene>
    <name evidence="6" type="ORF">S40285_08890</name>
</gene>
<dbReference type="InterPro" id="IPR029060">
    <property type="entry name" value="PIN-like_dom_sf"/>
</dbReference>